<keyword evidence="2" id="KW-1185">Reference proteome</keyword>
<protein>
    <submittedName>
        <fullName evidence="1">Uncharacterized protein</fullName>
    </submittedName>
</protein>
<sequence>MSRKSTWLTSRAWVAHRLELYLSPSWRLAPVPLKRMLERLEIEHLRHGGSNNGELYVSFGQFEQHNISRRKIASAQALGAALGLMETIRAIEPAGDLRAPNAYRLTYLPAKGCLAPTDEWKRTTEDQARKLIDQYHNTERAEVKSREKRAA</sequence>
<name>A0A1R3V8K9_9HYPH</name>
<reference evidence="2" key="1">
    <citation type="submission" date="2017-01" db="EMBL/GenBank/DDBJ databases">
        <authorList>
            <person name="Brunel B."/>
        </authorList>
    </citation>
    <scope>NUCLEOTIDE SEQUENCE [LARGE SCALE GENOMIC DNA]</scope>
</reference>
<evidence type="ECO:0000313" key="2">
    <source>
        <dbReference type="Proteomes" id="UP000188388"/>
    </source>
</evidence>
<dbReference type="STRING" id="1631249.BQ8794_270075"/>
<proteinExistence type="predicted"/>
<dbReference type="RefSeq" id="WP_244555001.1">
    <property type="nucleotide sequence ID" value="NZ_FTPD01000020.1"/>
</dbReference>
<accession>A0A1R3V8K9</accession>
<evidence type="ECO:0000313" key="1">
    <source>
        <dbReference type="EMBL" id="SIT56248.1"/>
    </source>
</evidence>
<dbReference type="AlphaFoldDB" id="A0A1R3V8K9"/>
<organism evidence="1 2">
    <name type="scientific">Mesorhizobium prunaredense</name>
    <dbReference type="NCBI Taxonomy" id="1631249"/>
    <lineage>
        <taxon>Bacteria</taxon>
        <taxon>Pseudomonadati</taxon>
        <taxon>Pseudomonadota</taxon>
        <taxon>Alphaproteobacteria</taxon>
        <taxon>Hyphomicrobiales</taxon>
        <taxon>Phyllobacteriaceae</taxon>
        <taxon>Mesorhizobium</taxon>
    </lineage>
</organism>
<gene>
    <name evidence="1" type="ORF">BQ8794_270075</name>
</gene>
<dbReference type="EMBL" id="FTPD01000020">
    <property type="protein sequence ID" value="SIT56248.1"/>
    <property type="molecule type" value="Genomic_DNA"/>
</dbReference>
<dbReference type="Proteomes" id="UP000188388">
    <property type="component" value="Unassembled WGS sequence"/>
</dbReference>